<keyword evidence="5 7" id="KW-0627">Porphyrin biosynthesis</keyword>
<keyword evidence="2 7" id="KW-0408">Iron</keyword>
<evidence type="ECO:0000256" key="4">
    <source>
        <dbReference type="ARBA" id="ARBA00023239"/>
    </source>
</evidence>
<feature type="region of interest" description="Disordered" evidence="9">
    <location>
        <begin position="1"/>
        <end position="24"/>
    </location>
</feature>
<name>A0A1C3NY16_9ACTN</name>
<dbReference type="InterPro" id="IPR001015">
    <property type="entry name" value="Ferrochelatase"/>
</dbReference>
<evidence type="ECO:0000256" key="8">
    <source>
        <dbReference type="RuleBase" id="RU004185"/>
    </source>
</evidence>
<dbReference type="InterPro" id="IPR033659">
    <property type="entry name" value="Ferrochelatase_N"/>
</dbReference>
<dbReference type="PANTHER" id="PTHR11108">
    <property type="entry name" value="FERROCHELATASE"/>
    <property type="match status" value="1"/>
</dbReference>
<keyword evidence="4 7" id="KW-0456">Lyase</keyword>
<dbReference type="GO" id="GO:0046872">
    <property type="term" value="F:metal ion binding"/>
    <property type="evidence" value="ECO:0007669"/>
    <property type="project" value="UniProtKB-KW"/>
</dbReference>
<dbReference type="Proteomes" id="UP000199013">
    <property type="component" value="Unassembled WGS sequence"/>
</dbReference>
<gene>
    <name evidence="10" type="primary">hemH</name>
    <name evidence="7" type="synonym">cpfC</name>
    <name evidence="10" type="ORF">FDG2_2638</name>
</gene>
<dbReference type="InterPro" id="IPR033644">
    <property type="entry name" value="Ferrochelatase_C"/>
</dbReference>
<dbReference type="GO" id="GO:0006783">
    <property type="term" value="P:heme biosynthetic process"/>
    <property type="evidence" value="ECO:0007669"/>
    <property type="project" value="UniProtKB-UniRule"/>
</dbReference>
<dbReference type="SUPFAM" id="SSF53800">
    <property type="entry name" value="Chelatase"/>
    <property type="match status" value="1"/>
</dbReference>
<keyword evidence="7" id="KW-0479">Metal-binding</keyword>
<dbReference type="GO" id="GO:0005737">
    <property type="term" value="C:cytoplasm"/>
    <property type="evidence" value="ECO:0007669"/>
    <property type="project" value="UniProtKB-SubCell"/>
</dbReference>
<dbReference type="AlphaFoldDB" id="A0A1C3NY16"/>
<protein>
    <recommendedName>
        <fullName evidence="7">Coproporphyrin III ferrochelatase</fullName>
        <ecNumber evidence="7">4.99.1.9</ecNumber>
    </recommendedName>
</protein>
<organism evidence="10 11">
    <name type="scientific">Candidatus Protofrankia californiensis</name>
    <dbReference type="NCBI Taxonomy" id="1839754"/>
    <lineage>
        <taxon>Bacteria</taxon>
        <taxon>Bacillati</taxon>
        <taxon>Actinomycetota</taxon>
        <taxon>Actinomycetes</taxon>
        <taxon>Frankiales</taxon>
        <taxon>Frankiaceae</taxon>
        <taxon>Protofrankia</taxon>
    </lineage>
</organism>
<dbReference type="HAMAP" id="MF_00323">
    <property type="entry name" value="Ferrochelatase"/>
    <property type="match status" value="1"/>
</dbReference>
<dbReference type="EC" id="4.99.1.9" evidence="7"/>
<dbReference type="EMBL" id="FLUV01001117">
    <property type="protein sequence ID" value="SBW22437.1"/>
    <property type="molecule type" value="Genomic_DNA"/>
</dbReference>
<comment type="function">
    <text evidence="7">Involved in coproporphyrin-dependent heme b biosynthesis. Catalyzes the insertion of ferrous iron into coproporphyrin III to form Fe-coproporphyrin III.</text>
</comment>
<keyword evidence="11" id="KW-1185">Reference proteome</keyword>
<evidence type="ECO:0000256" key="6">
    <source>
        <dbReference type="ARBA" id="ARBA00024536"/>
    </source>
</evidence>
<evidence type="ECO:0000256" key="3">
    <source>
        <dbReference type="ARBA" id="ARBA00023133"/>
    </source>
</evidence>
<dbReference type="CDD" id="cd03411">
    <property type="entry name" value="Ferrochelatase_N"/>
    <property type="match status" value="1"/>
</dbReference>
<dbReference type="GO" id="GO:0004325">
    <property type="term" value="F:ferrochelatase activity"/>
    <property type="evidence" value="ECO:0007669"/>
    <property type="project" value="UniProtKB-UniRule"/>
</dbReference>
<feature type="binding site" evidence="7">
    <location>
        <position position="203"/>
    </location>
    <ligand>
        <name>Fe(2+)</name>
        <dbReference type="ChEBI" id="CHEBI:29033"/>
    </ligand>
</feature>
<dbReference type="Gene3D" id="3.40.50.1400">
    <property type="match status" value="2"/>
</dbReference>
<evidence type="ECO:0000256" key="7">
    <source>
        <dbReference type="HAMAP-Rule" id="MF_00323"/>
    </source>
</evidence>
<comment type="similarity">
    <text evidence="7 8">Belongs to the ferrochelatase family.</text>
</comment>
<feature type="binding site" evidence="7">
    <location>
        <position position="143"/>
    </location>
    <ligand>
        <name>Fe-coproporphyrin III</name>
        <dbReference type="ChEBI" id="CHEBI:68438"/>
    </ligand>
</feature>
<evidence type="ECO:0000256" key="1">
    <source>
        <dbReference type="ARBA" id="ARBA00004744"/>
    </source>
</evidence>
<dbReference type="CDD" id="cd00419">
    <property type="entry name" value="Ferrochelatase_C"/>
    <property type="match status" value="1"/>
</dbReference>
<dbReference type="UniPathway" id="UPA00252"/>
<reference evidence="11" key="1">
    <citation type="submission" date="2016-02" db="EMBL/GenBank/DDBJ databases">
        <authorList>
            <person name="Wibberg D."/>
        </authorList>
    </citation>
    <scope>NUCLEOTIDE SEQUENCE [LARGE SCALE GENOMIC DNA]</scope>
</reference>
<comment type="caution">
    <text evidence="7">Lacks conserved residue(s) required for the propagation of feature annotation.</text>
</comment>
<accession>A0A1C3NY16</accession>
<feature type="compositionally biased region" description="Basic and acidic residues" evidence="9">
    <location>
        <begin position="385"/>
        <end position="425"/>
    </location>
</feature>
<comment type="pathway">
    <text evidence="1 7">Porphyrin-containing compound metabolism; protoheme biosynthesis.</text>
</comment>
<keyword evidence="7" id="KW-0963">Cytoplasm</keyword>
<feature type="binding site" evidence="7">
    <location>
        <position position="294"/>
    </location>
    <ligand>
        <name>Fe(2+)</name>
        <dbReference type="ChEBI" id="CHEBI:29033"/>
    </ligand>
</feature>
<evidence type="ECO:0000256" key="5">
    <source>
        <dbReference type="ARBA" id="ARBA00023244"/>
    </source>
</evidence>
<feature type="region of interest" description="Disordered" evidence="9">
    <location>
        <begin position="370"/>
        <end position="425"/>
    </location>
</feature>
<comment type="catalytic activity">
    <reaction evidence="6">
        <text>Fe-coproporphyrin III + 2 H(+) = coproporphyrin III + Fe(2+)</text>
        <dbReference type="Rhea" id="RHEA:49572"/>
        <dbReference type="ChEBI" id="CHEBI:15378"/>
        <dbReference type="ChEBI" id="CHEBI:29033"/>
        <dbReference type="ChEBI" id="CHEBI:68438"/>
        <dbReference type="ChEBI" id="CHEBI:131725"/>
        <dbReference type="EC" id="4.99.1.9"/>
    </reaction>
    <physiologicalReaction direction="right-to-left" evidence="6">
        <dbReference type="Rhea" id="RHEA:49574"/>
    </physiologicalReaction>
</comment>
<dbReference type="NCBIfam" id="NF000689">
    <property type="entry name" value="PRK00035.2-1"/>
    <property type="match status" value="1"/>
</dbReference>
<sequence length="425" mass="46208">MRRVVAAGDDYDVPSDSRTTTGQAEPVHVDALLLVSFGGPQSPSDVVPFLRNVTRGRGIPDERLAQVAEQYRRFGGRSPINDQNRELLAALRVELAPLPVYWGNRNWSPFLTDALERMRRDGVGRAACFVTSAFASYSGCRQYRENLAQSRAQVGPGAPELIKLRHYFDHPGFVLPMVDHVVDELATIPAALREETRLVFVAHSIPLAQAASSGPDGDAYPRQLAAAAAVIVDRVALRTGRRHRHDLVYSSRSGPPAVPWLVPDVGDHLAALGATGDTRSVVVVPIGFVSDHMEVVHDLDMVAAERARAAGLSFRRASTVGTDPRFVTMVRELLDERRHGDLPRTALSSMGPSHDVCPLWCCAPRSLGRRPPAAAGVPADEEPDRDTAGRGPDAPDGRLDTHDSARHDVHDSVTVHNDVHNVGRL</sequence>
<feature type="binding site" evidence="7">
    <location>
        <position position="78"/>
    </location>
    <ligand>
        <name>Fe-coproporphyrin III</name>
        <dbReference type="ChEBI" id="CHEBI:68438"/>
    </ligand>
</feature>
<dbReference type="PANTHER" id="PTHR11108:SF1">
    <property type="entry name" value="FERROCHELATASE, MITOCHONDRIAL"/>
    <property type="match status" value="1"/>
</dbReference>
<comment type="subcellular location">
    <subcellularLocation>
        <location evidence="7">Cytoplasm</location>
    </subcellularLocation>
</comment>
<evidence type="ECO:0000256" key="9">
    <source>
        <dbReference type="SAM" id="MobiDB-lite"/>
    </source>
</evidence>
<keyword evidence="3 7" id="KW-0350">Heme biosynthesis</keyword>
<evidence type="ECO:0000313" key="11">
    <source>
        <dbReference type="Proteomes" id="UP000199013"/>
    </source>
</evidence>
<evidence type="ECO:0000313" key="10">
    <source>
        <dbReference type="EMBL" id="SBW22437.1"/>
    </source>
</evidence>
<evidence type="ECO:0000256" key="2">
    <source>
        <dbReference type="ARBA" id="ARBA00023004"/>
    </source>
</evidence>
<proteinExistence type="inferred from homology"/>
<dbReference type="Pfam" id="PF00762">
    <property type="entry name" value="Ferrochelatase"/>
    <property type="match status" value="1"/>
</dbReference>